<dbReference type="Proteomes" id="UP000236161">
    <property type="component" value="Unassembled WGS sequence"/>
</dbReference>
<dbReference type="AlphaFoldDB" id="A0A2I0B978"/>
<gene>
    <name evidence="1" type="ORF">AXF42_Ash009569</name>
</gene>
<dbReference type="EMBL" id="KZ451905">
    <property type="protein sequence ID" value="PKA64347.1"/>
    <property type="molecule type" value="Genomic_DNA"/>
</dbReference>
<proteinExistence type="predicted"/>
<sequence>MSKLESDEESSRALRFVRGRVPKQITQQKAAVREIEDSFTSTAELLKPEDVVPDIAKKLTVKQEIGRGKLGFPQREDDGPDLPGSPSFRIFFQTSMVEVLEEDDSKDSSNSRFLCILHFLHNN</sequence>
<accession>A0A2I0B978</accession>
<evidence type="ECO:0000313" key="2">
    <source>
        <dbReference type="Proteomes" id="UP000236161"/>
    </source>
</evidence>
<evidence type="ECO:0000313" key="1">
    <source>
        <dbReference type="EMBL" id="PKA64347.1"/>
    </source>
</evidence>
<protein>
    <submittedName>
        <fullName evidence="1">Uncharacterized protein</fullName>
    </submittedName>
</protein>
<name>A0A2I0B978_9ASPA</name>
<keyword evidence="2" id="KW-1185">Reference proteome</keyword>
<reference evidence="1 2" key="1">
    <citation type="journal article" date="2017" name="Nature">
        <title>The Apostasia genome and the evolution of orchids.</title>
        <authorList>
            <person name="Zhang G.Q."/>
            <person name="Liu K.W."/>
            <person name="Li Z."/>
            <person name="Lohaus R."/>
            <person name="Hsiao Y.Y."/>
            <person name="Niu S.C."/>
            <person name="Wang J.Y."/>
            <person name="Lin Y.C."/>
            <person name="Xu Q."/>
            <person name="Chen L.J."/>
            <person name="Yoshida K."/>
            <person name="Fujiwara S."/>
            <person name="Wang Z.W."/>
            <person name="Zhang Y.Q."/>
            <person name="Mitsuda N."/>
            <person name="Wang M."/>
            <person name="Liu G.H."/>
            <person name="Pecoraro L."/>
            <person name="Huang H.X."/>
            <person name="Xiao X.J."/>
            <person name="Lin M."/>
            <person name="Wu X.Y."/>
            <person name="Wu W.L."/>
            <person name="Chen Y.Y."/>
            <person name="Chang S.B."/>
            <person name="Sakamoto S."/>
            <person name="Ohme-Takagi M."/>
            <person name="Yagi M."/>
            <person name="Zeng S.J."/>
            <person name="Shen C.Y."/>
            <person name="Yeh C.M."/>
            <person name="Luo Y.B."/>
            <person name="Tsai W.C."/>
            <person name="Van de Peer Y."/>
            <person name="Liu Z.J."/>
        </authorList>
    </citation>
    <scope>NUCLEOTIDE SEQUENCE [LARGE SCALE GENOMIC DNA]</scope>
    <source>
        <strain evidence="2">cv. Shenzhen</strain>
        <tissue evidence="1">Stem</tissue>
    </source>
</reference>
<organism evidence="1 2">
    <name type="scientific">Apostasia shenzhenica</name>
    <dbReference type="NCBI Taxonomy" id="1088818"/>
    <lineage>
        <taxon>Eukaryota</taxon>
        <taxon>Viridiplantae</taxon>
        <taxon>Streptophyta</taxon>
        <taxon>Embryophyta</taxon>
        <taxon>Tracheophyta</taxon>
        <taxon>Spermatophyta</taxon>
        <taxon>Magnoliopsida</taxon>
        <taxon>Liliopsida</taxon>
        <taxon>Asparagales</taxon>
        <taxon>Orchidaceae</taxon>
        <taxon>Apostasioideae</taxon>
        <taxon>Apostasia</taxon>
    </lineage>
</organism>